<dbReference type="WBParaSite" id="PSAMB.scaffold5111size12624.g25926.t1">
    <property type="protein sequence ID" value="PSAMB.scaffold5111size12624.g25926.t1"/>
    <property type="gene ID" value="PSAMB.scaffold5111size12624.g25926"/>
</dbReference>
<dbReference type="Proteomes" id="UP000887566">
    <property type="component" value="Unplaced"/>
</dbReference>
<feature type="region of interest" description="Disordered" evidence="1">
    <location>
        <begin position="1"/>
        <end position="29"/>
    </location>
</feature>
<protein>
    <submittedName>
        <fullName evidence="3">Uncharacterized protein</fullName>
    </submittedName>
</protein>
<organism evidence="2 3">
    <name type="scientific">Plectus sambesii</name>
    <dbReference type="NCBI Taxonomy" id="2011161"/>
    <lineage>
        <taxon>Eukaryota</taxon>
        <taxon>Metazoa</taxon>
        <taxon>Ecdysozoa</taxon>
        <taxon>Nematoda</taxon>
        <taxon>Chromadorea</taxon>
        <taxon>Plectida</taxon>
        <taxon>Plectina</taxon>
        <taxon>Plectoidea</taxon>
        <taxon>Plectidae</taxon>
        <taxon>Plectus</taxon>
    </lineage>
</organism>
<accession>A0A914WTV8</accession>
<reference evidence="3" key="1">
    <citation type="submission" date="2022-11" db="UniProtKB">
        <authorList>
            <consortium name="WormBaseParasite"/>
        </authorList>
    </citation>
    <scope>IDENTIFICATION</scope>
</reference>
<evidence type="ECO:0000313" key="2">
    <source>
        <dbReference type="Proteomes" id="UP000887566"/>
    </source>
</evidence>
<evidence type="ECO:0000313" key="3">
    <source>
        <dbReference type="WBParaSite" id="PSAMB.scaffold5111size12624.g25926.t1"/>
    </source>
</evidence>
<evidence type="ECO:0000256" key="1">
    <source>
        <dbReference type="SAM" id="MobiDB-lite"/>
    </source>
</evidence>
<keyword evidence="2" id="KW-1185">Reference proteome</keyword>
<sequence>MMVATSSIWTSHQRTESADTGSAWTSTLPSARQDSTDLAYMVVKNDITDKVEALRAQETMKRRAVETLETTLAVVDRMRQVRAATEVTLCGKGGSTRHDTLGSHNDQLDSKRDATCRQTTTTLGRRPIEGNEWFLAATSPLWNTMESRFVCSSVATVAHLLSSSLAGRE</sequence>
<proteinExistence type="predicted"/>
<dbReference type="AlphaFoldDB" id="A0A914WTV8"/>
<name>A0A914WTV8_9BILA</name>